<keyword evidence="1" id="KW-0472">Membrane</keyword>
<proteinExistence type="predicted"/>
<evidence type="ECO:0000259" key="2">
    <source>
        <dbReference type="Pfam" id="PF13400"/>
    </source>
</evidence>
<evidence type="ECO:0000313" key="3">
    <source>
        <dbReference type="EMBL" id="KRO46023.1"/>
    </source>
</evidence>
<organism evidence="3 4">
    <name type="scientific">Acidimicrobiia bacterium BACL6 MAG-120924-bin43</name>
    <dbReference type="NCBI Taxonomy" id="1655583"/>
    <lineage>
        <taxon>Bacteria</taxon>
        <taxon>Bacillati</taxon>
        <taxon>Actinomycetota</taxon>
        <taxon>Acidimicrobiia</taxon>
        <taxon>acIV cluster</taxon>
    </lineage>
</organism>
<keyword evidence="1" id="KW-0812">Transmembrane</keyword>
<feature type="domain" description="Putative Flp pilus-assembly TadG-like N-terminal" evidence="2">
    <location>
        <begin position="15"/>
        <end position="60"/>
    </location>
</feature>
<dbReference type="Proteomes" id="UP000051017">
    <property type="component" value="Unassembled WGS sequence"/>
</dbReference>
<dbReference type="AlphaFoldDB" id="A0A0R2Q6N0"/>
<keyword evidence="1" id="KW-1133">Transmembrane helix</keyword>
<accession>A0A0R2Q6N0</accession>
<dbReference type="Pfam" id="PF13400">
    <property type="entry name" value="Tad"/>
    <property type="match status" value="1"/>
</dbReference>
<evidence type="ECO:0000256" key="1">
    <source>
        <dbReference type="SAM" id="Phobius"/>
    </source>
</evidence>
<name>A0A0R2Q6N0_9ACTN</name>
<protein>
    <recommendedName>
        <fullName evidence="2">Putative Flp pilus-assembly TadG-like N-terminal domain-containing protein</fullName>
    </recommendedName>
</protein>
<gene>
    <name evidence="3" type="ORF">ABR75_01235</name>
</gene>
<reference evidence="3 4" key="1">
    <citation type="submission" date="2015-10" db="EMBL/GenBank/DDBJ databases">
        <title>Metagenome-Assembled Genomes uncover a global brackish microbiome.</title>
        <authorList>
            <person name="Hugerth L.W."/>
            <person name="Larsson J."/>
            <person name="Alneberg J."/>
            <person name="Lindh M.V."/>
            <person name="Legrand C."/>
            <person name="Pinhassi J."/>
            <person name="Andersson A.F."/>
        </authorList>
    </citation>
    <scope>NUCLEOTIDE SEQUENCE [LARGE SCALE GENOMIC DNA]</scope>
    <source>
        <strain evidence="3">BACL6 MAG-120924-bin43</strain>
    </source>
</reference>
<feature type="transmembrane region" description="Helical" evidence="1">
    <location>
        <begin position="17"/>
        <end position="36"/>
    </location>
</feature>
<dbReference type="EMBL" id="LIBJ01000374">
    <property type="protein sequence ID" value="KRO46023.1"/>
    <property type="molecule type" value="Genomic_DNA"/>
</dbReference>
<dbReference type="InterPro" id="IPR028087">
    <property type="entry name" value="Tad_N"/>
</dbReference>
<evidence type="ECO:0000313" key="4">
    <source>
        <dbReference type="Proteomes" id="UP000051017"/>
    </source>
</evidence>
<comment type="caution">
    <text evidence="3">The sequence shown here is derived from an EMBL/GenBank/DDBJ whole genome shotgun (WGS) entry which is preliminary data.</text>
</comment>
<sequence length="137" mass="14370">MEGGLAVQRLQHDSGSITAFVVMLAMTFVACAGLAVDGGRLVAAKVQLADQAENAARAGTQEITALRTGDPKVDVDKAIIAAEEFMTRYQIHGQASATSSEVTVKTMRVVPMSILVLFGVGSRLITAQRTARPVTAP</sequence>